<accession>A0A1R3V7Z3</accession>
<feature type="region of interest" description="Disordered" evidence="1">
    <location>
        <begin position="1"/>
        <end position="30"/>
    </location>
</feature>
<evidence type="ECO:0000313" key="3">
    <source>
        <dbReference type="Proteomes" id="UP000188388"/>
    </source>
</evidence>
<name>A0A1R3V7Z3_9HYPH</name>
<sequence>MRAVSDRPGAPAKARTAVALNPGRPWEPDHYRPDGKSWLAGAFGREAVGLERFVLYVRVALFEDCARPSRRTLPPPRRQTHPHATARPRWPTPLPGNSARICANSSRNDIAAPPVSRWPDGQMALPHRTPTVADAILERFVHNAHRTPHGAPGRQLNRPQNGESNHP</sequence>
<dbReference type="EMBL" id="FTPD01000017">
    <property type="protein sequence ID" value="SIT55942.1"/>
    <property type="molecule type" value="Genomic_DNA"/>
</dbReference>
<dbReference type="AlphaFoldDB" id="A0A1R3V7Z3"/>
<keyword evidence="3" id="KW-1185">Reference proteome</keyword>
<proteinExistence type="predicted"/>
<dbReference type="Proteomes" id="UP000188388">
    <property type="component" value="Unassembled WGS sequence"/>
</dbReference>
<feature type="compositionally biased region" description="Polar residues" evidence="1">
    <location>
        <begin position="157"/>
        <end position="167"/>
    </location>
</feature>
<dbReference type="STRING" id="1631249.BQ8794_240149"/>
<reference evidence="3" key="1">
    <citation type="submission" date="2017-01" db="EMBL/GenBank/DDBJ databases">
        <authorList>
            <person name="Brunel B."/>
        </authorList>
    </citation>
    <scope>NUCLEOTIDE SEQUENCE [LARGE SCALE GENOMIC DNA]</scope>
</reference>
<protein>
    <submittedName>
        <fullName evidence="2">Uncharacterized protein</fullName>
    </submittedName>
</protein>
<feature type="region of interest" description="Disordered" evidence="1">
    <location>
        <begin position="67"/>
        <end position="102"/>
    </location>
</feature>
<feature type="region of interest" description="Disordered" evidence="1">
    <location>
        <begin position="145"/>
        <end position="167"/>
    </location>
</feature>
<gene>
    <name evidence="2" type="ORF">BQ8794_240149</name>
</gene>
<evidence type="ECO:0000313" key="2">
    <source>
        <dbReference type="EMBL" id="SIT55942.1"/>
    </source>
</evidence>
<organism evidence="2 3">
    <name type="scientific">Mesorhizobium prunaredense</name>
    <dbReference type="NCBI Taxonomy" id="1631249"/>
    <lineage>
        <taxon>Bacteria</taxon>
        <taxon>Pseudomonadati</taxon>
        <taxon>Pseudomonadota</taxon>
        <taxon>Alphaproteobacteria</taxon>
        <taxon>Hyphomicrobiales</taxon>
        <taxon>Phyllobacteriaceae</taxon>
        <taxon>Mesorhizobium</taxon>
    </lineage>
</organism>
<evidence type="ECO:0000256" key="1">
    <source>
        <dbReference type="SAM" id="MobiDB-lite"/>
    </source>
</evidence>